<dbReference type="Proteomes" id="UP000177080">
    <property type="component" value="Unassembled WGS sequence"/>
</dbReference>
<dbReference type="AlphaFoldDB" id="A0A1F4ZDY3"/>
<accession>A0A1F4ZDY3</accession>
<dbReference type="Gene3D" id="1.10.10.10">
    <property type="entry name" value="Winged helix-like DNA-binding domain superfamily/Winged helix DNA-binding domain"/>
    <property type="match status" value="1"/>
</dbReference>
<dbReference type="EMBL" id="MEXN01000001">
    <property type="protein sequence ID" value="OGD04375.1"/>
    <property type="molecule type" value="Genomic_DNA"/>
</dbReference>
<reference evidence="1 2" key="1">
    <citation type="journal article" date="2016" name="Nat. Commun.">
        <title>Thousands of microbial genomes shed light on interconnected biogeochemical processes in an aquifer system.</title>
        <authorList>
            <person name="Anantharaman K."/>
            <person name="Brown C.T."/>
            <person name="Hug L.A."/>
            <person name="Sharon I."/>
            <person name="Castelle C.J."/>
            <person name="Probst A.J."/>
            <person name="Thomas B.C."/>
            <person name="Singh A."/>
            <person name="Wilkins M.J."/>
            <person name="Karaoz U."/>
            <person name="Brodie E.L."/>
            <person name="Williams K.H."/>
            <person name="Hubbard S.S."/>
            <person name="Banfield J.F."/>
        </authorList>
    </citation>
    <scope>NUCLEOTIDE SEQUENCE [LARGE SCALE GENOMIC DNA]</scope>
</reference>
<dbReference type="InterPro" id="IPR036388">
    <property type="entry name" value="WH-like_DNA-bd_sf"/>
</dbReference>
<comment type="caution">
    <text evidence="1">The sequence shown here is derived from an EMBL/GenBank/DDBJ whole genome shotgun (WGS) entry which is preliminary data.</text>
</comment>
<name>A0A1F4ZDY3_9BACT</name>
<evidence type="ECO:0000313" key="1">
    <source>
        <dbReference type="EMBL" id="OGD04375.1"/>
    </source>
</evidence>
<organism evidence="1 2">
    <name type="scientific">Candidatus Amesbacteria bacterium RIFCSPLOWO2_01_FULL_48_25</name>
    <dbReference type="NCBI Taxonomy" id="1797259"/>
    <lineage>
        <taxon>Bacteria</taxon>
        <taxon>Candidatus Amesiibacteriota</taxon>
    </lineage>
</organism>
<dbReference type="STRING" id="1797259.A2989_05065"/>
<protein>
    <submittedName>
        <fullName evidence="1">Uncharacterized protein</fullName>
    </submittedName>
</protein>
<gene>
    <name evidence="1" type="ORF">A2989_05065</name>
</gene>
<proteinExistence type="predicted"/>
<evidence type="ECO:0000313" key="2">
    <source>
        <dbReference type="Proteomes" id="UP000177080"/>
    </source>
</evidence>
<sequence length="225" mass="25737">MAKSYLKNRAIELRKSGLSVKNIAESLGVSKSTASLWVRDIVLSLEQEESLKQRSLKGAEKGRTIGSLVQKQRRLKLLETEKKIGIKEVGQLTKNELKVGGLALYWAEGSKKNRRVELCNSDPFVIKFFINWLINTFDIPIKELSCYVGINEAHRAREVKVKKYWSLLTKIPLTSFTKTSFKKYPLKKEYPNFDEHYGTLSVRVRKPARIYYKILGGIHGLSMAT</sequence>
<dbReference type="Pfam" id="PF13384">
    <property type="entry name" value="HTH_23"/>
    <property type="match status" value="1"/>
</dbReference>